<dbReference type="GO" id="GO:0019752">
    <property type="term" value="P:carboxylic acid metabolic process"/>
    <property type="evidence" value="ECO:0007669"/>
    <property type="project" value="UniProtKB-ARBA"/>
</dbReference>
<dbReference type="Proteomes" id="UP000269692">
    <property type="component" value="Unassembled WGS sequence"/>
</dbReference>
<organism evidence="2 3">
    <name type="scientific">Xanthobacter tagetidis</name>
    <dbReference type="NCBI Taxonomy" id="60216"/>
    <lineage>
        <taxon>Bacteria</taxon>
        <taxon>Pseudomonadati</taxon>
        <taxon>Pseudomonadota</taxon>
        <taxon>Alphaproteobacteria</taxon>
        <taxon>Hyphomicrobiales</taxon>
        <taxon>Xanthobacteraceae</taxon>
        <taxon>Xanthobacter</taxon>
    </lineage>
</organism>
<keyword evidence="3" id="KW-1185">Reference proteome</keyword>
<dbReference type="Gene3D" id="3.30.1780.10">
    <property type="entry name" value="ornithine cyclodeaminase, domain 1"/>
    <property type="match status" value="1"/>
</dbReference>
<proteinExistence type="inferred from homology"/>
<dbReference type="OrthoDB" id="9785971at2"/>
<dbReference type="GO" id="GO:0005737">
    <property type="term" value="C:cytoplasm"/>
    <property type="evidence" value="ECO:0007669"/>
    <property type="project" value="TreeGrafter"/>
</dbReference>
<dbReference type="PANTHER" id="PTHR13812">
    <property type="entry name" value="KETIMINE REDUCTASE MU-CRYSTALLIN"/>
    <property type="match status" value="1"/>
</dbReference>
<accession>A0A3L7AFG5</accession>
<name>A0A3L7AFG5_9HYPH</name>
<dbReference type="GO" id="GO:0016491">
    <property type="term" value="F:oxidoreductase activity"/>
    <property type="evidence" value="ECO:0007669"/>
    <property type="project" value="UniProtKB-ARBA"/>
</dbReference>
<dbReference type="InterPro" id="IPR003462">
    <property type="entry name" value="ODC_Mu_crystall"/>
</dbReference>
<dbReference type="Pfam" id="PF02423">
    <property type="entry name" value="OCD_Mu_crystall"/>
    <property type="match status" value="1"/>
</dbReference>
<evidence type="ECO:0000313" key="3">
    <source>
        <dbReference type="Proteomes" id="UP000269692"/>
    </source>
</evidence>
<dbReference type="PIRSF" id="PIRSF001439">
    <property type="entry name" value="CryM"/>
    <property type="match status" value="1"/>
</dbReference>
<gene>
    <name evidence="2" type="ORF">D9R14_11620</name>
</gene>
<dbReference type="InterPro" id="IPR023401">
    <property type="entry name" value="ODC_N"/>
</dbReference>
<evidence type="ECO:0000313" key="2">
    <source>
        <dbReference type="EMBL" id="RLP78448.1"/>
    </source>
</evidence>
<dbReference type="NCBIfam" id="NF004793">
    <property type="entry name" value="PRK06141.1"/>
    <property type="match status" value="1"/>
</dbReference>
<comment type="similarity">
    <text evidence="1">Belongs to the ornithine cyclodeaminase/mu-crystallin family.</text>
</comment>
<dbReference type="EMBL" id="RCTF01000008">
    <property type="protein sequence ID" value="RLP78448.1"/>
    <property type="molecule type" value="Genomic_DNA"/>
</dbReference>
<protein>
    <submittedName>
        <fullName evidence="2">Ornithine cyclodeaminase family protein</fullName>
    </submittedName>
</protein>
<dbReference type="AlphaFoldDB" id="A0A3L7AFG5"/>
<dbReference type="PANTHER" id="PTHR13812:SF19">
    <property type="entry name" value="KETIMINE REDUCTASE MU-CRYSTALLIN"/>
    <property type="match status" value="1"/>
</dbReference>
<comment type="caution">
    <text evidence="2">The sequence shown here is derived from an EMBL/GenBank/DDBJ whole genome shotgun (WGS) entry which is preliminary data.</text>
</comment>
<dbReference type="SUPFAM" id="SSF51735">
    <property type="entry name" value="NAD(P)-binding Rossmann-fold domains"/>
    <property type="match status" value="1"/>
</dbReference>
<dbReference type="Gene3D" id="3.40.50.720">
    <property type="entry name" value="NAD(P)-binding Rossmann-like Domain"/>
    <property type="match status" value="1"/>
</dbReference>
<evidence type="ECO:0000256" key="1">
    <source>
        <dbReference type="ARBA" id="ARBA00008903"/>
    </source>
</evidence>
<dbReference type="FunFam" id="3.40.50.720:FF:000311">
    <property type="entry name" value="Ornithine cyclodeaminase"/>
    <property type="match status" value="1"/>
</dbReference>
<reference evidence="2 3" key="1">
    <citation type="submission" date="2018-10" db="EMBL/GenBank/DDBJ databases">
        <title>Xanthobacter tagetidis genome sequencing and assembly.</title>
        <authorList>
            <person name="Maclea K.S."/>
            <person name="Goen A.E."/>
            <person name="Fatima S.A."/>
        </authorList>
    </citation>
    <scope>NUCLEOTIDE SEQUENCE [LARGE SCALE GENOMIC DNA]</scope>
    <source>
        <strain evidence="2 3">ATCC 700314</strain>
    </source>
</reference>
<sequence length="334" mass="35043">MSMLRHFTAEEVEGGLDYPRLIDALDAAFRSSGEAMPVRQTYDVGTADTPGHLLTMPAWDRGRTLGVKLVTVFPRNAARGIGAVSSLYVLLDGRTGQPTALVDGEALTNRRTAAASALASRYLSRRDSRTLLVVGTGHVASHLPEAHRAVRPIETVLVWGRTAQRAAALAARLREKGFSATPVSDLPAAVAEADIVSCATTSDAPLVHGRDLRPGTHLDLVGAFTPAMRECDDAAVLRARVFVDTRAGALAEAGDLLQPIAAGTWSADQVCGELHDLAGGQCKGRRDDDEITLFKSVGAALEDLTAAALLAGQAAAAGRPQREAAALADRSEAV</sequence>
<dbReference type="InterPro" id="IPR036291">
    <property type="entry name" value="NAD(P)-bd_dom_sf"/>
</dbReference>